<dbReference type="AlphaFoldDB" id="A0A0A9B1W7"/>
<name>A0A0A9B1W7_ARUDO</name>
<sequence>MFMLCRQVFNLLQRFSYITLCILLQII</sequence>
<accession>A0A0A9B1W7</accession>
<proteinExistence type="predicted"/>
<organism evidence="1">
    <name type="scientific">Arundo donax</name>
    <name type="common">Giant reed</name>
    <name type="synonym">Donax arundinaceus</name>
    <dbReference type="NCBI Taxonomy" id="35708"/>
    <lineage>
        <taxon>Eukaryota</taxon>
        <taxon>Viridiplantae</taxon>
        <taxon>Streptophyta</taxon>
        <taxon>Embryophyta</taxon>
        <taxon>Tracheophyta</taxon>
        <taxon>Spermatophyta</taxon>
        <taxon>Magnoliopsida</taxon>
        <taxon>Liliopsida</taxon>
        <taxon>Poales</taxon>
        <taxon>Poaceae</taxon>
        <taxon>PACMAD clade</taxon>
        <taxon>Arundinoideae</taxon>
        <taxon>Arundineae</taxon>
        <taxon>Arundo</taxon>
    </lineage>
</organism>
<dbReference type="EMBL" id="GBRH01244563">
    <property type="protein sequence ID" value="JAD53332.1"/>
    <property type="molecule type" value="Transcribed_RNA"/>
</dbReference>
<protein>
    <submittedName>
        <fullName evidence="1">Uncharacterized protein</fullName>
    </submittedName>
</protein>
<reference evidence="1" key="2">
    <citation type="journal article" date="2015" name="Data Brief">
        <title>Shoot transcriptome of the giant reed, Arundo donax.</title>
        <authorList>
            <person name="Barrero R.A."/>
            <person name="Guerrero F.D."/>
            <person name="Moolhuijzen P."/>
            <person name="Goolsby J.A."/>
            <person name="Tidwell J."/>
            <person name="Bellgard S.E."/>
            <person name="Bellgard M.I."/>
        </authorList>
    </citation>
    <scope>NUCLEOTIDE SEQUENCE</scope>
    <source>
        <tissue evidence="1">Shoot tissue taken approximately 20 cm above the soil surface</tissue>
    </source>
</reference>
<reference evidence="1" key="1">
    <citation type="submission" date="2014-09" db="EMBL/GenBank/DDBJ databases">
        <authorList>
            <person name="Magalhaes I.L.F."/>
            <person name="Oliveira U."/>
            <person name="Santos F.R."/>
            <person name="Vidigal T.H.D.A."/>
            <person name="Brescovit A.D."/>
            <person name="Santos A.J."/>
        </authorList>
    </citation>
    <scope>NUCLEOTIDE SEQUENCE</scope>
    <source>
        <tissue evidence="1">Shoot tissue taken approximately 20 cm above the soil surface</tissue>
    </source>
</reference>
<evidence type="ECO:0000313" key="1">
    <source>
        <dbReference type="EMBL" id="JAD53332.1"/>
    </source>
</evidence>